<gene>
    <name evidence="1" type="ORF">ACETIH_16740</name>
</gene>
<organism evidence="1 2">
    <name type="scientific">Microvirga arabica</name>
    <dbReference type="NCBI Taxonomy" id="1128671"/>
    <lineage>
        <taxon>Bacteria</taxon>
        <taxon>Pseudomonadati</taxon>
        <taxon>Pseudomonadota</taxon>
        <taxon>Alphaproteobacteria</taxon>
        <taxon>Hyphomicrobiales</taxon>
        <taxon>Methylobacteriaceae</taxon>
        <taxon>Microvirga</taxon>
    </lineage>
</organism>
<dbReference type="RefSeq" id="WP_161725640.1">
    <property type="nucleotide sequence ID" value="NZ_JBHOMY010000047.1"/>
</dbReference>
<sequence>MARVTLDDFIEAFSAQLVTKGQHMVRLNDPNVRDGLYRVYKFLARHLDQQGQAADKDWRRSLVNIRNVFQPSAIGSFDRFEALMRAKQVYLTDHPNPYYQDILIRMPTVSARQIIDDLDQPVSDLVSGSVKEYLAAG</sequence>
<keyword evidence="2" id="KW-1185">Reference proteome</keyword>
<name>A0ABV6YAY2_9HYPH</name>
<dbReference type="EMBL" id="JBHOMY010000047">
    <property type="protein sequence ID" value="MFC1458315.1"/>
    <property type="molecule type" value="Genomic_DNA"/>
</dbReference>
<dbReference type="Proteomes" id="UP001593940">
    <property type="component" value="Unassembled WGS sequence"/>
</dbReference>
<reference evidence="1 2" key="1">
    <citation type="submission" date="2024-09" db="EMBL/GenBank/DDBJ databases">
        <title>Nodulacao em especies de Leguminosae Basais da Amazonia e Caracterizacao dos Rizobios e Bacterias Associadas aos Nodulos.</title>
        <authorList>
            <person name="Jambeiro I.C.A."/>
            <person name="Lopes I.S."/>
            <person name="Aguiar E.R.G.R."/>
            <person name="Santos A.F.J."/>
            <person name="Dos Santos J.M.F."/>
            <person name="Gross E."/>
        </authorList>
    </citation>
    <scope>NUCLEOTIDE SEQUENCE [LARGE SCALE GENOMIC DNA]</scope>
    <source>
        <strain evidence="1 2">BRUESC1165</strain>
    </source>
</reference>
<accession>A0ABV6YAY2</accession>
<comment type="caution">
    <text evidence="1">The sequence shown here is derived from an EMBL/GenBank/DDBJ whole genome shotgun (WGS) entry which is preliminary data.</text>
</comment>
<protein>
    <submittedName>
        <fullName evidence="1">Uncharacterized protein</fullName>
    </submittedName>
</protein>
<evidence type="ECO:0000313" key="2">
    <source>
        <dbReference type="Proteomes" id="UP001593940"/>
    </source>
</evidence>
<evidence type="ECO:0000313" key="1">
    <source>
        <dbReference type="EMBL" id="MFC1458315.1"/>
    </source>
</evidence>
<proteinExistence type="predicted"/>